<organism evidence="1 2">
    <name type="scientific">Bugula neritina</name>
    <name type="common">Brown bryozoan</name>
    <name type="synonym">Sertularia neritina</name>
    <dbReference type="NCBI Taxonomy" id="10212"/>
    <lineage>
        <taxon>Eukaryota</taxon>
        <taxon>Metazoa</taxon>
        <taxon>Spiralia</taxon>
        <taxon>Lophotrochozoa</taxon>
        <taxon>Bryozoa</taxon>
        <taxon>Gymnolaemata</taxon>
        <taxon>Cheilostomatida</taxon>
        <taxon>Flustrina</taxon>
        <taxon>Buguloidea</taxon>
        <taxon>Bugulidae</taxon>
        <taxon>Bugula</taxon>
    </lineage>
</organism>
<dbReference type="PANTHER" id="PTHR11799">
    <property type="entry name" value="PARAOXONASE"/>
    <property type="match status" value="1"/>
</dbReference>
<sequence length="139" mass="15333">MALLALTSKLYVYVASKDGVQVYTKNLDHSLRKFKTIPIHIGSVDNLKLDGDGNLWVGCQPRLAELVQYINDFLHLKCSSTVIRVKDPTGVAEVESVFVDDTSLIQASSVAIYTNRKLLIGSIVDKMVVCDVNYLSGRS</sequence>
<dbReference type="PANTHER" id="PTHR11799:SF12">
    <property type="entry name" value="PARAOXONASE-RELATED"/>
    <property type="match status" value="1"/>
</dbReference>
<protein>
    <submittedName>
        <fullName evidence="1">Uncharacterized protein</fullName>
    </submittedName>
</protein>
<accession>A0A7J7K817</accession>
<dbReference type="SUPFAM" id="SSF63829">
    <property type="entry name" value="Calcium-dependent phosphotriesterase"/>
    <property type="match status" value="1"/>
</dbReference>
<dbReference type="EMBL" id="VXIV02000998">
    <property type="protein sequence ID" value="KAF6034779.1"/>
    <property type="molecule type" value="Genomic_DNA"/>
</dbReference>
<keyword evidence="2" id="KW-1185">Reference proteome</keyword>
<dbReference type="Proteomes" id="UP000593567">
    <property type="component" value="Unassembled WGS sequence"/>
</dbReference>
<dbReference type="InterPro" id="IPR051288">
    <property type="entry name" value="Serum_paraoxonase/arylesterase"/>
</dbReference>
<name>A0A7J7K817_BUGNE</name>
<evidence type="ECO:0000313" key="2">
    <source>
        <dbReference type="Proteomes" id="UP000593567"/>
    </source>
</evidence>
<gene>
    <name evidence="1" type="ORF">EB796_006916</name>
</gene>
<reference evidence="1" key="1">
    <citation type="submission" date="2020-06" db="EMBL/GenBank/DDBJ databases">
        <title>Draft genome of Bugula neritina, a colonial animal packing powerful symbionts and potential medicines.</title>
        <authorList>
            <person name="Rayko M."/>
        </authorList>
    </citation>
    <scope>NUCLEOTIDE SEQUENCE [LARGE SCALE GENOMIC DNA]</scope>
    <source>
        <strain evidence="1">Kwan_BN1</strain>
    </source>
</reference>
<dbReference type="OrthoDB" id="423498at2759"/>
<dbReference type="AlphaFoldDB" id="A0A7J7K817"/>
<evidence type="ECO:0000313" key="1">
    <source>
        <dbReference type="EMBL" id="KAF6034779.1"/>
    </source>
</evidence>
<proteinExistence type="predicted"/>
<dbReference type="InterPro" id="IPR011042">
    <property type="entry name" value="6-blade_b-propeller_TolB-like"/>
</dbReference>
<comment type="caution">
    <text evidence="1">The sequence shown here is derived from an EMBL/GenBank/DDBJ whole genome shotgun (WGS) entry which is preliminary data.</text>
</comment>
<dbReference type="Gene3D" id="2.120.10.30">
    <property type="entry name" value="TolB, C-terminal domain"/>
    <property type="match status" value="1"/>
</dbReference>